<dbReference type="InterPro" id="IPR036271">
    <property type="entry name" value="Tet_transcr_reg_TetR-rel_C_sf"/>
</dbReference>
<keyword evidence="1" id="KW-0805">Transcription regulation</keyword>
<dbReference type="GO" id="GO:0003700">
    <property type="term" value="F:DNA-binding transcription factor activity"/>
    <property type="evidence" value="ECO:0007669"/>
    <property type="project" value="TreeGrafter"/>
</dbReference>
<dbReference type="InterPro" id="IPR001647">
    <property type="entry name" value="HTH_TetR"/>
</dbReference>
<dbReference type="Gene3D" id="1.10.357.10">
    <property type="entry name" value="Tetracycline Repressor, domain 2"/>
    <property type="match status" value="1"/>
</dbReference>
<proteinExistence type="predicted"/>
<reference evidence="6 7" key="1">
    <citation type="submission" date="2018-07" db="EMBL/GenBank/DDBJ databases">
        <title>Complete genome sequencing of Ornithinimicrobium sp. AMA3305.</title>
        <authorList>
            <person name="Bae J.-W."/>
        </authorList>
    </citation>
    <scope>NUCLEOTIDE SEQUENCE [LARGE SCALE GENOMIC DNA]</scope>
    <source>
        <strain evidence="6 7">AMA3305</strain>
    </source>
</reference>
<protein>
    <submittedName>
        <fullName evidence="6">WHG domain-containing protein</fullName>
    </submittedName>
</protein>
<dbReference type="EMBL" id="CP031229">
    <property type="protein sequence ID" value="AXH95910.1"/>
    <property type="molecule type" value="Genomic_DNA"/>
</dbReference>
<gene>
    <name evidence="6" type="ORF">DV701_07000</name>
</gene>
<evidence type="ECO:0000256" key="1">
    <source>
        <dbReference type="ARBA" id="ARBA00023015"/>
    </source>
</evidence>
<dbReference type="PANTHER" id="PTHR30055:SF220">
    <property type="entry name" value="TETR-FAMILY REGULATORY PROTEIN"/>
    <property type="match status" value="1"/>
</dbReference>
<dbReference type="SUPFAM" id="SSF48498">
    <property type="entry name" value="Tetracyclin repressor-like, C-terminal domain"/>
    <property type="match status" value="1"/>
</dbReference>
<dbReference type="InterPro" id="IPR025996">
    <property type="entry name" value="MT1864/Rv1816-like_C"/>
</dbReference>
<evidence type="ECO:0000256" key="2">
    <source>
        <dbReference type="ARBA" id="ARBA00023125"/>
    </source>
</evidence>
<feature type="domain" description="HTH tetR-type" evidence="5">
    <location>
        <begin position="11"/>
        <end position="71"/>
    </location>
</feature>
<accession>A0A345NLK2</accession>
<dbReference type="RefSeq" id="WP_114927675.1">
    <property type="nucleotide sequence ID" value="NZ_CP031229.1"/>
</dbReference>
<keyword evidence="3" id="KW-0804">Transcription</keyword>
<dbReference type="KEGG" id="orn:DV701_07000"/>
<dbReference type="PANTHER" id="PTHR30055">
    <property type="entry name" value="HTH-TYPE TRANSCRIPTIONAL REGULATOR RUTR"/>
    <property type="match status" value="1"/>
</dbReference>
<dbReference type="AlphaFoldDB" id="A0A345NLK2"/>
<evidence type="ECO:0000313" key="7">
    <source>
        <dbReference type="Proteomes" id="UP000253790"/>
    </source>
</evidence>
<dbReference type="GO" id="GO:0000976">
    <property type="term" value="F:transcription cis-regulatory region binding"/>
    <property type="evidence" value="ECO:0007669"/>
    <property type="project" value="TreeGrafter"/>
</dbReference>
<dbReference type="PROSITE" id="PS50977">
    <property type="entry name" value="HTH_TETR_2"/>
    <property type="match status" value="1"/>
</dbReference>
<evidence type="ECO:0000256" key="3">
    <source>
        <dbReference type="ARBA" id="ARBA00023163"/>
    </source>
</evidence>
<dbReference type="Proteomes" id="UP000253790">
    <property type="component" value="Chromosome"/>
</dbReference>
<dbReference type="SUPFAM" id="SSF46689">
    <property type="entry name" value="Homeodomain-like"/>
    <property type="match status" value="1"/>
</dbReference>
<evidence type="ECO:0000256" key="4">
    <source>
        <dbReference type="PROSITE-ProRule" id="PRU00335"/>
    </source>
</evidence>
<sequence>MVHAPAPYHHGDLPQAILAAAATAVGRDGVAALSLRSLAQEVGVSHTAPRHHFGDKRGVVTALAAQGYDDLALALRRAGSGGTFLDVGVAYVGWALDHGAHYQVMFRPELVDTADPAHEAALGGLRHALVESLDGTVPTPDGGNGIPVLGLAAWSIVHGFVTLALADSLPLPPGDRRAATLALARSTLARLDTTPGTTEPATPEG</sequence>
<keyword evidence="7" id="KW-1185">Reference proteome</keyword>
<organism evidence="6 7">
    <name type="scientific">Ornithinimicrobium avium</name>
    <dbReference type="NCBI Taxonomy" id="2283195"/>
    <lineage>
        <taxon>Bacteria</taxon>
        <taxon>Bacillati</taxon>
        <taxon>Actinomycetota</taxon>
        <taxon>Actinomycetes</taxon>
        <taxon>Micrococcales</taxon>
        <taxon>Ornithinimicrobiaceae</taxon>
        <taxon>Ornithinimicrobium</taxon>
    </lineage>
</organism>
<evidence type="ECO:0000259" key="5">
    <source>
        <dbReference type="PROSITE" id="PS50977"/>
    </source>
</evidence>
<feature type="DNA-binding region" description="H-T-H motif" evidence="4">
    <location>
        <begin position="34"/>
        <end position="53"/>
    </location>
</feature>
<name>A0A345NLK2_9MICO</name>
<keyword evidence="2 4" id="KW-0238">DNA-binding</keyword>
<dbReference type="Pfam" id="PF00440">
    <property type="entry name" value="TetR_N"/>
    <property type="match status" value="1"/>
</dbReference>
<dbReference type="InterPro" id="IPR009057">
    <property type="entry name" value="Homeodomain-like_sf"/>
</dbReference>
<dbReference type="Pfam" id="PF13305">
    <property type="entry name" value="TetR_C_33"/>
    <property type="match status" value="1"/>
</dbReference>
<dbReference type="InterPro" id="IPR050109">
    <property type="entry name" value="HTH-type_TetR-like_transc_reg"/>
</dbReference>
<evidence type="ECO:0000313" key="6">
    <source>
        <dbReference type="EMBL" id="AXH95910.1"/>
    </source>
</evidence>
<dbReference type="OrthoDB" id="3173376at2"/>